<dbReference type="SMART" id="SM00369">
    <property type="entry name" value="LRR_TYP"/>
    <property type="match status" value="5"/>
</dbReference>
<dbReference type="EMBL" id="AMQM01000551">
    <property type="status" value="NOT_ANNOTATED_CDS"/>
    <property type="molecule type" value="Genomic_DNA"/>
</dbReference>
<dbReference type="PROSITE" id="PS51450">
    <property type="entry name" value="LRR"/>
    <property type="match status" value="3"/>
</dbReference>
<dbReference type="AlphaFoldDB" id="T1EI05"/>
<dbReference type="InParanoid" id="T1EI05"/>
<reference evidence="4 6" key="2">
    <citation type="journal article" date="2013" name="Nature">
        <title>Insights into bilaterian evolution from three spiralian genomes.</title>
        <authorList>
            <person name="Simakov O."/>
            <person name="Marletaz F."/>
            <person name="Cho S.J."/>
            <person name="Edsinger-Gonzales E."/>
            <person name="Havlak P."/>
            <person name="Hellsten U."/>
            <person name="Kuo D.H."/>
            <person name="Larsson T."/>
            <person name="Lv J."/>
            <person name="Arendt D."/>
            <person name="Savage R."/>
            <person name="Osoegawa K."/>
            <person name="de Jong P."/>
            <person name="Grimwood J."/>
            <person name="Chapman J.A."/>
            <person name="Shapiro H."/>
            <person name="Aerts A."/>
            <person name="Otillar R.P."/>
            <person name="Terry A.Y."/>
            <person name="Boore J.L."/>
            <person name="Grigoriev I.V."/>
            <person name="Lindberg D.R."/>
            <person name="Seaver E.C."/>
            <person name="Weisblat D.A."/>
            <person name="Putnam N.H."/>
            <person name="Rokhsar D.S."/>
        </authorList>
    </citation>
    <scope>NUCLEOTIDE SEQUENCE</scope>
</reference>
<evidence type="ECO:0000313" key="4">
    <source>
        <dbReference type="EMBL" id="ESO06085.1"/>
    </source>
</evidence>
<evidence type="ECO:0000256" key="3">
    <source>
        <dbReference type="ARBA" id="ARBA00022737"/>
    </source>
</evidence>
<dbReference type="EMBL" id="KB096324">
    <property type="protein sequence ID" value="ESO06085.1"/>
    <property type="molecule type" value="Genomic_DNA"/>
</dbReference>
<keyword evidence="2" id="KW-0732">Signal</keyword>
<reference evidence="5" key="3">
    <citation type="submission" date="2015-06" db="UniProtKB">
        <authorList>
            <consortium name="EnsemblMetazoa"/>
        </authorList>
    </citation>
    <scope>IDENTIFICATION</scope>
</reference>
<dbReference type="GeneID" id="20196205"/>
<evidence type="ECO:0000313" key="6">
    <source>
        <dbReference type="Proteomes" id="UP000015101"/>
    </source>
</evidence>
<dbReference type="EnsemblMetazoa" id="HelroT133376">
    <property type="protein sequence ID" value="HelroP133376"/>
    <property type="gene ID" value="HelroG133376"/>
</dbReference>
<dbReference type="OMA" id="IIRHIEF"/>
<keyword evidence="3" id="KW-0677">Repeat</keyword>
<dbReference type="eggNOG" id="KOG0619">
    <property type="taxonomic scope" value="Eukaryota"/>
</dbReference>
<proteinExistence type="predicted"/>
<accession>T1EI05</accession>
<evidence type="ECO:0000256" key="1">
    <source>
        <dbReference type="ARBA" id="ARBA00022614"/>
    </source>
</evidence>
<dbReference type="STRING" id="6412.T1EI05"/>
<dbReference type="Gene3D" id="3.80.10.10">
    <property type="entry name" value="Ribonuclease Inhibitor"/>
    <property type="match status" value="2"/>
</dbReference>
<dbReference type="PANTHER" id="PTHR24373">
    <property type="entry name" value="SLIT RELATED LEUCINE-RICH REPEAT NEURONAL PROTEIN"/>
    <property type="match status" value="1"/>
</dbReference>
<dbReference type="InterPro" id="IPR003591">
    <property type="entry name" value="Leu-rich_rpt_typical-subtyp"/>
</dbReference>
<dbReference type="InterPro" id="IPR050328">
    <property type="entry name" value="Dev_Immune_Receptor"/>
</dbReference>
<protein>
    <submittedName>
        <fullName evidence="4 5">Uncharacterized protein</fullName>
    </submittedName>
</protein>
<sequence>MLKVSCTYMDLDVPPIGIPLQTQVLDLSGNKLLPGSQMIIGGHDVFLPIQSIDASHNNIVYLHEDTFSKLSNLQWIDLSHNHIEIIHNNLFNNLTRGLKWLDLSNNRIASLADARWLNGLRGSLIHFNLSQNNVHVVSKSTINWLPGLLSFDISRNSLKYVDNGALKNLKILDLSFNNFNSIAPFTFANSSTLKMLNINNNGNLKVIREYSFVKMTALKEINLNDNQQLLYIDHKAFKDLPRLRTLNLKRCFLVTLQDGIIRNLPSLVYLDLSEN</sequence>
<dbReference type="KEGG" id="hro:HELRODRAFT_133376"/>
<dbReference type="SUPFAM" id="SSF52058">
    <property type="entry name" value="L domain-like"/>
    <property type="match status" value="1"/>
</dbReference>
<dbReference type="InterPro" id="IPR001611">
    <property type="entry name" value="Leu-rich_rpt"/>
</dbReference>
<evidence type="ECO:0000256" key="2">
    <source>
        <dbReference type="ARBA" id="ARBA00022729"/>
    </source>
</evidence>
<gene>
    <name evidence="5" type="primary">20196205</name>
    <name evidence="4" type="ORF">HELRODRAFT_133376</name>
</gene>
<dbReference type="CTD" id="20196205"/>
<dbReference type="PANTHER" id="PTHR24373:SF275">
    <property type="entry name" value="TIR DOMAIN-CONTAINING PROTEIN"/>
    <property type="match status" value="1"/>
</dbReference>
<reference evidence="6" key="1">
    <citation type="submission" date="2012-12" db="EMBL/GenBank/DDBJ databases">
        <authorList>
            <person name="Hellsten U."/>
            <person name="Grimwood J."/>
            <person name="Chapman J.A."/>
            <person name="Shapiro H."/>
            <person name="Aerts A."/>
            <person name="Otillar R.P."/>
            <person name="Terry A.Y."/>
            <person name="Boore J.L."/>
            <person name="Simakov O."/>
            <person name="Marletaz F."/>
            <person name="Cho S.-J."/>
            <person name="Edsinger-Gonzales E."/>
            <person name="Havlak P."/>
            <person name="Kuo D.-H."/>
            <person name="Larsson T."/>
            <person name="Lv J."/>
            <person name="Arendt D."/>
            <person name="Savage R."/>
            <person name="Osoegawa K."/>
            <person name="de Jong P."/>
            <person name="Lindberg D.R."/>
            <person name="Seaver E.C."/>
            <person name="Weisblat D.A."/>
            <person name="Putnam N.H."/>
            <person name="Grigoriev I.V."/>
            <person name="Rokhsar D.S."/>
        </authorList>
    </citation>
    <scope>NUCLEOTIDE SEQUENCE</scope>
</reference>
<dbReference type="OrthoDB" id="6099413at2759"/>
<dbReference type="PRINTS" id="PR00019">
    <property type="entry name" value="LEURICHRPT"/>
</dbReference>
<dbReference type="RefSeq" id="XP_009015453.1">
    <property type="nucleotide sequence ID" value="XM_009017205.1"/>
</dbReference>
<dbReference type="InterPro" id="IPR032675">
    <property type="entry name" value="LRR_dom_sf"/>
</dbReference>
<dbReference type="Pfam" id="PF13855">
    <property type="entry name" value="LRR_8"/>
    <property type="match status" value="2"/>
</dbReference>
<dbReference type="HOGENOM" id="CLU_000288_18_6_1"/>
<evidence type="ECO:0000313" key="5">
    <source>
        <dbReference type="EnsemblMetazoa" id="HelroP133376"/>
    </source>
</evidence>
<name>T1EI05_HELRO</name>
<organism evidence="5 6">
    <name type="scientific">Helobdella robusta</name>
    <name type="common">Californian leech</name>
    <dbReference type="NCBI Taxonomy" id="6412"/>
    <lineage>
        <taxon>Eukaryota</taxon>
        <taxon>Metazoa</taxon>
        <taxon>Spiralia</taxon>
        <taxon>Lophotrochozoa</taxon>
        <taxon>Annelida</taxon>
        <taxon>Clitellata</taxon>
        <taxon>Hirudinea</taxon>
        <taxon>Rhynchobdellida</taxon>
        <taxon>Glossiphoniidae</taxon>
        <taxon>Helobdella</taxon>
    </lineage>
</organism>
<keyword evidence="6" id="KW-1185">Reference proteome</keyword>
<dbReference type="Proteomes" id="UP000015101">
    <property type="component" value="Unassembled WGS sequence"/>
</dbReference>
<keyword evidence="1" id="KW-0433">Leucine-rich repeat</keyword>